<keyword evidence="1" id="KW-0472">Membrane</keyword>
<organism evidence="2 3">
    <name type="scientific">Gemelliphila palaticanis</name>
    <dbReference type="NCBI Taxonomy" id="81950"/>
    <lineage>
        <taxon>Bacteria</taxon>
        <taxon>Bacillati</taxon>
        <taxon>Bacillota</taxon>
        <taxon>Bacilli</taxon>
        <taxon>Bacillales</taxon>
        <taxon>Gemellaceae</taxon>
        <taxon>Gemelliphila</taxon>
    </lineage>
</organism>
<gene>
    <name evidence="2" type="ORF">HZY85_00055</name>
</gene>
<accession>A0ABX2SXD7</accession>
<dbReference type="EMBL" id="JACBYF010000001">
    <property type="protein sequence ID" value="NYS46593.1"/>
    <property type="molecule type" value="Genomic_DNA"/>
</dbReference>
<keyword evidence="1" id="KW-1133">Transmembrane helix</keyword>
<feature type="transmembrane region" description="Helical" evidence="1">
    <location>
        <begin position="12"/>
        <end position="35"/>
    </location>
</feature>
<name>A0ABX2SXD7_9BACL</name>
<dbReference type="RefSeq" id="WP_179939599.1">
    <property type="nucleotide sequence ID" value="NZ_JACBYF010000001.1"/>
</dbReference>
<comment type="caution">
    <text evidence="2">The sequence shown here is derived from an EMBL/GenBank/DDBJ whole genome shotgun (WGS) entry which is preliminary data.</text>
</comment>
<evidence type="ECO:0000313" key="2">
    <source>
        <dbReference type="EMBL" id="NYS46593.1"/>
    </source>
</evidence>
<dbReference type="Proteomes" id="UP000531840">
    <property type="component" value="Unassembled WGS sequence"/>
</dbReference>
<evidence type="ECO:0000313" key="3">
    <source>
        <dbReference type="Proteomes" id="UP000531840"/>
    </source>
</evidence>
<proteinExistence type="predicted"/>
<evidence type="ECO:0000256" key="1">
    <source>
        <dbReference type="SAM" id="Phobius"/>
    </source>
</evidence>
<protein>
    <submittedName>
        <fullName evidence="2">Uncharacterized protein</fullName>
    </submittedName>
</protein>
<keyword evidence="3" id="KW-1185">Reference proteome</keyword>
<keyword evidence="1" id="KW-0812">Transmembrane</keyword>
<sequence>MKDIAKRTQQDTILDYLVMAVFLSIIYFGLELFIYTMQSIKDILI</sequence>
<reference evidence="2 3" key="1">
    <citation type="submission" date="2020-07" db="EMBL/GenBank/DDBJ databases">
        <title>MOT database genomes.</title>
        <authorList>
            <person name="Joseph S."/>
            <person name="Aduse-Opoku J."/>
            <person name="Hashim A."/>
            <person name="Wade W."/>
            <person name="Curtis M."/>
        </authorList>
    </citation>
    <scope>NUCLEOTIDE SEQUENCE [LARGE SCALE GENOMIC DNA]</scope>
    <source>
        <strain evidence="2 3">CIP 106318</strain>
    </source>
</reference>